<comment type="caution">
    <text evidence="2">The sequence shown here is derived from an EMBL/GenBank/DDBJ whole genome shotgun (WGS) entry which is preliminary data.</text>
</comment>
<keyword evidence="1" id="KW-0732">Signal</keyword>
<evidence type="ECO:0000256" key="1">
    <source>
        <dbReference type="SAM" id="SignalP"/>
    </source>
</evidence>
<dbReference type="Proteomes" id="UP001214521">
    <property type="component" value="Unassembled WGS sequence"/>
</dbReference>
<organism evidence="2 3">
    <name type="scientific">Stenotrophomonas maltophilia</name>
    <name type="common">Pseudomonas maltophilia</name>
    <name type="synonym">Xanthomonas maltophilia</name>
    <dbReference type="NCBI Taxonomy" id="40324"/>
    <lineage>
        <taxon>Bacteria</taxon>
        <taxon>Pseudomonadati</taxon>
        <taxon>Pseudomonadota</taxon>
        <taxon>Gammaproteobacteria</taxon>
        <taxon>Lysobacterales</taxon>
        <taxon>Lysobacteraceae</taxon>
        <taxon>Stenotrophomonas</taxon>
        <taxon>Stenotrophomonas maltophilia group</taxon>
    </lineage>
</organism>
<accession>A0AAI9C526</accession>
<proteinExistence type="predicted"/>
<reference evidence="2" key="1">
    <citation type="submission" date="2022-07" db="EMBL/GenBank/DDBJ databases">
        <authorList>
            <consortium name="Clinical and Environmental Microbiology Branch: Whole genome sequencing antimicrobial resistance pathogens in the healthcare setting"/>
        </authorList>
    </citation>
    <scope>NUCLEOTIDE SEQUENCE</scope>
    <source>
        <strain evidence="2">Stenotrophomonas_maltophilia_2021CK-00905</strain>
    </source>
</reference>
<protein>
    <recommendedName>
        <fullName evidence="4">DUF4168 domain-containing protein</fullName>
    </recommendedName>
</protein>
<dbReference type="EMBL" id="ABLOMU010000001">
    <property type="protein sequence ID" value="EKT4439508.1"/>
    <property type="molecule type" value="Genomic_DNA"/>
</dbReference>
<evidence type="ECO:0000313" key="2">
    <source>
        <dbReference type="EMBL" id="EKT4439508.1"/>
    </source>
</evidence>
<evidence type="ECO:0000313" key="3">
    <source>
        <dbReference type="Proteomes" id="UP001214521"/>
    </source>
</evidence>
<evidence type="ECO:0008006" key="4">
    <source>
        <dbReference type="Google" id="ProtNLM"/>
    </source>
</evidence>
<feature type="signal peptide" evidence="1">
    <location>
        <begin position="1"/>
        <end position="24"/>
    </location>
</feature>
<name>A0AAI9C526_STEMA</name>
<gene>
    <name evidence="2" type="ORF">QEK83_000101</name>
</gene>
<sequence length="158" mass="17648">MSTFHRNFVVLVFLMFALTQGAMASDIPPEDSENWPVNSAWVKELPSLDQQIVLVSLGLGMSTHVEAKLIPAVKSKSDMQWVLKVAGTSNVMLAGLATHSEELRAIFDERSKVYLEVINGRMGADEFERKMAQINLKIEKATADITPQQIAQVRSQYR</sequence>
<dbReference type="AlphaFoldDB" id="A0AAI9C526"/>
<feature type="chain" id="PRO_5042473898" description="DUF4168 domain-containing protein" evidence="1">
    <location>
        <begin position="25"/>
        <end position="158"/>
    </location>
</feature>